<dbReference type="AlphaFoldDB" id="A0A1G9K8E3"/>
<dbReference type="SUPFAM" id="SSF49785">
    <property type="entry name" value="Galactose-binding domain-like"/>
    <property type="match status" value="1"/>
</dbReference>
<accession>A0A1G9K8E3</accession>
<evidence type="ECO:0000313" key="9">
    <source>
        <dbReference type="EMBL" id="SDL46011.1"/>
    </source>
</evidence>
<dbReference type="InterPro" id="IPR032311">
    <property type="entry name" value="DUF4982"/>
</dbReference>
<dbReference type="GO" id="GO:0004553">
    <property type="term" value="F:hydrolase activity, hydrolyzing O-glycosyl compounds"/>
    <property type="evidence" value="ECO:0007669"/>
    <property type="project" value="InterPro"/>
</dbReference>
<protein>
    <submittedName>
        <fullName evidence="9">Beta-galactosidase</fullName>
    </submittedName>
</protein>
<dbReference type="Proteomes" id="UP000183162">
    <property type="component" value="Unassembled WGS sequence"/>
</dbReference>
<dbReference type="InterPro" id="IPR008979">
    <property type="entry name" value="Galactose-bd-like_sf"/>
</dbReference>
<reference evidence="9 10" key="1">
    <citation type="submission" date="2016-10" db="EMBL/GenBank/DDBJ databases">
        <authorList>
            <person name="de Groot N.N."/>
        </authorList>
    </citation>
    <scope>NUCLEOTIDE SEQUENCE [LARGE SCALE GENOMIC DNA]</scope>
    <source>
        <strain evidence="9 10">Sb09</strain>
    </source>
</reference>
<evidence type="ECO:0000259" key="8">
    <source>
        <dbReference type="Pfam" id="PF18565"/>
    </source>
</evidence>
<dbReference type="EMBL" id="FNGX01000002">
    <property type="protein sequence ID" value="SDL46011.1"/>
    <property type="molecule type" value="Genomic_DNA"/>
</dbReference>
<dbReference type="InterPro" id="IPR013783">
    <property type="entry name" value="Ig-like_fold"/>
</dbReference>
<dbReference type="SUPFAM" id="SSF49303">
    <property type="entry name" value="beta-Galactosidase/glucuronidase domain"/>
    <property type="match status" value="1"/>
</dbReference>
<evidence type="ECO:0000256" key="2">
    <source>
        <dbReference type="ARBA" id="ARBA00022801"/>
    </source>
</evidence>
<feature type="domain" description="Glycoside hydrolase family 2 immunoglobulin-like beta-sandwich" evidence="4">
    <location>
        <begin position="167"/>
        <end position="267"/>
    </location>
</feature>
<dbReference type="InterPro" id="IPR006104">
    <property type="entry name" value="Glyco_hydro_2_N"/>
</dbReference>
<dbReference type="PRINTS" id="PR00132">
    <property type="entry name" value="GLHYDRLASE2"/>
</dbReference>
<evidence type="ECO:0000256" key="3">
    <source>
        <dbReference type="ARBA" id="ARBA00023295"/>
    </source>
</evidence>
<evidence type="ECO:0000259" key="6">
    <source>
        <dbReference type="Pfam" id="PF02837"/>
    </source>
</evidence>
<organism evidence="9 10">
    <name type="scientific">Streptococcus equinus</name>
    <name type="common">Streptococcus bovis</name>
    <dbReference type="NCBI Taxonomy" id="1335"/>
    <lineage>
        <taxon>Bacteria</taxon>
        <taxon>Bacillati</taxon>
        <taxon>Bacillota</taxon>
        <taxon>Bacilli</taxon>
        <taxon>Lactobacillales</taxon>
        <taxon>Streptococcaceae</taxon>
        <taxon>Streptococcus</taxon>
    </lineage>
</organism>
<sequence length="805" mass="90970">MKQLLFNENWKFWNDKNSFALVWNIPETAQEVTLPHDAMIHQEPHADSLNGGNTGFYDGGNYVYVKNLVVTSDMLNQIIALRFDGAYMNTYVYVNGQLAGSHHYGYTGFVVKVNDFVHEGNNEIRVQVRNGAMSNSRWYSGSGLYRDVYLLTSNLLHIEPKGTMVKTLEIDQNDAMIEISVPISNASPQAKTTYVCFEIKDNEGKCICSDKRPYFLYSNESREISSRYLIKNANTWSAENPSLYTIKTSIVFNGEQVDIDERTFGIRTLSVDSKRGLRINGQTTKLRGACIHHDQGLLGAATYEASERRRIKILKEAGFNAIRMSHHPSSPVLLKVCDELGMYIMDETFDMWTRFKSDHDYSQFFKDDWKTDVRAMVESDFNHPSVILYSIGNEIPEIATQQGSHLAKEINDFIKLSDDTRPTLAAINGVFVSGDSMDDIMNDVLKHHPEALDEDGNVNDFMSALEDNMDEIVTHDIVSKNLEVATAMTDIAGYNYMTARYEKDSKEYPNRVMVGSETYPPEIARNWKLVKELPSVIGDFTWTGWDYIGEAGIGIPAYREGEGGLGATYPCQLAYCGDIDITGFRRPMSYYREIVFGKRKAPYIAVQNPYHYGETLLKTSWIMSDVVSSWTWSGAEHKPVIVEVYAPGDEVELYLNDRLIERKNVGEEIGYLTRFETVYEPGELKAINYQNGEVISSTTLNTANKNDSHLVVQAENQNEDLLYLSIENRDNQNRVITDLEKHLKIAVEGADLLAFGSANPKPTGIYQSCETTTFNGRALAILRKNQNVVKVCVNSGQESCQLLLD</sequence>
<name>A0A1G9K8E3_STREI</name>
<dbReference type="Gene3D" id="2.60.120.260">
    <property type="entry name" value="Galactose-binding domain-like"/>
    <property type="match status" value="1"/>
</dbReference>
<evidence type="ECO:0000313" key="10">
    <source>
        <dbReference type="Proteomes" id="UP000183162"/>
    </source>
</evidence>
<dbReference type="InterPro" id="IPR006101">
    <property type="entry name" value="Glyco_hydro_2"/>
</dbReference>
<keyword evidence="2" id="KW-0378">Hydrolase</keyword>
<dbReference type="SUPFAM" id="SSF51445">
    <property type="entry name" value="(Trans)glycosidases"/>
    <property type="match status" value="1"/>
</dbReference>
<dbReference type="Gene3D" id="2.60.40.10">
    <property type="entry name" value="Immunoglobulins"/>
    <property type="match status" value="3"/>
</dbReference>
<dbReference type="Pfam" id="PF02836">
    <property type="entry name" value="Glyco_hydro_2_C"/>
    <property type="match status" value="1"/>
</dbReference>
<evidence type="ECO:0000259" key="5">
    <source>
        <dbReference type="Pfam" id="PF02836"/>
    </source>
</evidence>
<dbReference type="GO" id="GO:0005975">
    <property type="term" value="P:carbohydrate metabolic process"/>
    <property type="evidence" value="ECO:0007669"/>
    <property type="project" value="InterPro"/>
</dbReference>
<evidence type="ECO:0000259" key="7">
    <source>
        <dbReference type="Pfam" id="PF16355"/>
    </source>
</evidence>
<feature type="domain" description="DUF4982" evidence="7">
    <location>
        <begin position="639"/>
        <end position="695"/>
    </location>
</feature>
<dbReference type="InterPro" id="IPR036156">
    <property type="entry name" value="Beta-gal/glucu_dom_sf"/>
</dbReference>
<keyword evidence="3" id="KW-0326">Glycosidase</keyword>
<dbReference type="Gene3D" id="3.20.20.80">
    <property type="entry name" value="Glycosidases"/>
    <property type="match status" value="1"/>
</dbReference>
<feature type="domain" description="Glycoside hydrolase family 2" evidence="8">
    <location>
        <begin position="715"/>
        <end position="791"/>
    </location>
</feature>
<proteinExistence type="inferred from homology"/>
<dbReference type="InterPro" id="IPR006102">
    <property type="entry name" value="Ig-like_GH2"/>
</dbReference>
<comment type="similarity">
    <text evidence="1">Belongs to the glycosyl hydrolase 2 family.</text>
</comment>
<dbReference type="InterPro" id="IPR040605">
    <property type="entry name" value="Glyco_hydro2_dom5"/>
</dbReference>
<dbReference type="InterPro" id="IPR017853">
    <property type="entry name" value="GH"/>
</dbReference>
<evidence type="ECO:0000259" key="4">
    <source>
        <dbReference type="Pfam" id="PF00703"/>
    </source>
</evidence>
<gene>
    <name evidence="9" type="ORF">SAMN05216400_0730</name>
</gene>
<dbReference type="InterPro" id="IPR006103">
    <property type="entry name" value="Glyco_hydro_2_cat"/>
</dbReference>
<feature type="domain" description="Glycosyl hydrolases family 2 sugar binding" evidence="6">
    <location>
        <begin position="60"/>
        <end position="152"/>
    </location>
</feature>
<dbReference type="PANTHER" id="PTHR42732">
    <property type="entry name" value="BETA-GALACTOSIDASE"/>
    <property type="match status" value="1"/>
</dbReference>
<dbReference type="RefSeq" id="WP_074566550.1">
    <property type="nucleotide sequence ID" value="NZ_FNGX01000002.1"/>
</dbReference>
<dbReference type="Pfam" id="PF18565">
    <property type="entry name" value="Glyco_hydro2_C5"/>
    <property type="match status" value="1"/>
</dbReference>
<dbReference type="Pfam" id="PF16355">
    <property type="entry name" value="DUF4982"/>
    <property type="match status" value="1"/>
</dbReference>
<feature type="domain" description="Glycoside hydrolase family 2 catalytic" evidence="5">
    <location>
        <begin position="276"/>
        <end position="446"/>
    </location>
</feature>
<dbReference type="OrthoDB" id="9762066at2"/>
<dbReference type="Pfam" id="PF02837">
    <property type="entry name" value="Glyco_hydro_2_N"/>
    <property type="match status" value="1"/>
</dbReference>
<dbReference type="InterPro" id="IPR051913">
    <property type="entry name" value="GH2_Domain-Containing"/>
</dbReference>
<evidence type="ECO:0000256" key="1">
    <source>
        <dbReference type="ARBA" id="ARBA00007401"/>
    </source>
</evidence>
<dbReference type="PANTHER" id="PTHR42732:SF1">
    <property type="entry name" value="BETA-MANNOSIDASE"/>
    <property type="match status" value="1"/>
</dbReference>
<dbReference type="Pfam" id="PF00703">
    <property type="entry name" value="Glyco_hydro_2"/>
    <property type="match status" value="1"/>
</dbReference>